<dbReference type="EMBL" id="JAAGLI010000281">
    <property type="protein sequence ID" value="NEA23124.1"/>
    <property type="molecule type" value="Genomic_DNA"/>
</dbReference>
<reference evidence="1 2" key="1">
    <citation type="submission" date="2020-01" db="EMBL/GenBank/DDBJ databases">
        <title>Insect and environment-associated Actinomycetes.</title>
        <authorList>
            <person name="Currrie C."/>
            <person name="Chevrette M."/>
            <person name="Carlson C."/>
            <person name="Stubbendieck R."/>
            <person name="Wendt-Pienkowski E."/>
        </authorList>
    </citation>
    <scope>NUCLEOTIDE SEQUENCE [LARGE SCALE GENOMIC DNA]</scope>
    <source>
        <strain evidence="1 2">SID10258</strain>
    </source>
</reference>
<evidence type="ECO:0000313" key="1">
    <source>
        <dbReference type="EMBL" id="NEA23124.1"/>
    </source>
</evidence>
<sequence length="191" mass="21183">MGLGPWGVKKDEDREQWALTPTVGVGPLRFGMTSREVADALAPHAISASKRSSIDNSDPWSLTTSEDQWSLHFRPCWFQFSTLGVTTHYSNTYCLDVVAVDALTGPQVLLDGVPLTGRVPSELERWICEHTEAKGLDLRYTYDANPASTDLGLTVRVQRAGDVVLTRPVLTVRELARDAWECLPADELHTF</sequence>
<gene>
    <name evidence="1" type="ORF">G3I70_11550</name>
</gene>
<proteinExistence type="predicted"/>
<dbReference type="Proteomes" id="UP000475532">
    <property type="component" value="Unassembled WGS sequence"/>
</dbReference>
<name>A0A6L9QG87_9ACTN</name>
<accession>A0A6L9QG87</accession>
<comment type="caution">
    <text evidence="1">The sequence shown here is derived from an EMBL/GenBank/DDBJ whole genome shotgun (WGS) entry which is preliminary data.</text>
</comment>
<protein>
    <submittedName>
        <fullName evidence="1">Uncharacterized protein</fullName>
    </submittedName>
</protein>
<evidence type="ECO:0000313" key="2">
    <source>
        <dbReference type="Proteomes" id="UP000475532"/>
    </source>
</evidence>
<dbReference type="AlphaFoldDB" id="A0A6L9QG87"/>
<organism evidence="1 2">
    <name type="scientific">Actinomadura bangladeshensis</name>
    <dbReference type="NCBI Taxonomy" id="453573"/>
    <lineage>
        <taxon>Bacteria</taxon>
        <taxon>Bacillati</taxon>
        <taxon>Actinomycetota</taxon>
        <taxon>Actinomycetes</taxon>
        <taxon>Streptosporangiales</taxon>
        <taxon>Thermomonosporaceae</taxon>
        <taxon>Actinomadura</taxon>
    </lineage>
</organism>
<dbReference type="RefSeq" id="WP_163055319.1">
    <property type="nucleotide sequence ID" value="NZ_JAAGLI010000281.1"/>
</dbReference>